<reference evidence="1 2" key="1">
    <citation type="submission" date="2018-07" db="EMBL/GenBank/DDBJ databases">
        <title>Genome sequences of six Lactobacillus spp. isolated from bumble bee guts.</title>
        <authorList>
            <person name="Motta E.V.S."/>
            <person name="Moran N.A."/>
        </authorList>
    </citation>
    <scope>NUCLEOTIDE SEQUENCE [LARGE SCALE GENOMIC DNA]</scope>
    <source>
        <strain evidence="1 2">LV-8.1</strain>
    </source>
</reference>
<gene>
    <name evidence="1" type="ORF">DS832_06970</name>
</gene>
<dbReference type="EMBL" id="QOCS01000014">
    <property type="protein sequence ID" value="RHW46085.1"/>
    <property type="molecule type" value="Genomic_DNA"/>
</dbReference>
<protein>
    <submittedName>
        <fullName evidence="1">Head-tail adaptor protein</fullName>
    </submittedName>
</protein>
<dbReference type="Pfam" id="PF05521">
    <property type="entry name" value="Phage_HCP"/>
    <property type="match status" value="1"/>
</dbReference>
<dbReference type="InterPro" id="IPR038666">
    <property type="entry name" value="SSP1_head-tail_sf"/>
</dbReference>
<dbReference type="InterPro" id="IPR008767">
    <property type="entry name" value="Phage_SPP1_head-tail_adaptor"/>
</dbReference>
<evidence type="ECO:0000313" key="2">
    <source>
        <dbReference type="Proteomes" id="UP000284822"/>
    </source>
</evidence>
<comment type="caution">
    <text evidence="1">The sequence shown here is derived from an EMBL/GenBank/DDBJ whole genome shotgun (WGS) entry which is preliminary data.</text>
</comment>
<dbReference type="RefSeq" id="WP_118910932.1">
    <property type="nucleotide sequence ID" value="NZ_QOCS01000014.1"/>
</dbReference>
<dbReference type="Gene3D" id="2.40.10.270">
    <property type="entry name" value="Bacteriophage SPP1 head-tail adaptor protein"/>
    <property type="match status" value="1"/>
</dbReference>
<accession>A0A3R6YP35</accession>
<dbReference type="AlphaFoldDB" id="A0A3R6YP35"/>
<evidence type="ECO:0000313" key="1">
    <source>
        <dbReference type="EMBL" id="RHW46085.1"/>
    </source>
</evidence>
<dbReference type="Proteomes" id="UP000284822">
    <property type="component" value="Unassembled WGS sequence"/>
</dbReference>
<name>A0A3R6YP35_9LACO</name>
<proteinExistence type="predicted"/>
<sequence>MPISQTGNLNEIIQIIQIDSSNIDDYGDITPKNNIIYPMLYAYQRNLNANEVAGNIETLRNQTQFVIRHRHSKEPKITTDMEVIHNNQQYHILAYNQDSAFKEWDVLICEKAGEE</sequence>
<organism evidence="1 2">
    <name type="scientific">Bombilactobacillus bombi</name>
    <dbReference type="NCBI Taxonomy" id="1303590"/>
    <lineage>
        <taxon>Bacteria</taxon>
        <taxon>Bacillati</taxon>
        <taxon>Bacillota</taxon>
        <taxon>Bacilli</taxon>
        <taxon>Lactobacillales</taxon>
        <taxon>Lactobacillaceae</taxon>
        <taxon>Bombilactobacillus</taxon>
    </lineage>
</organism>